<accession>A0A3Q7G8A5</accession>
<dbReference type="InterPro" id="IPR058980">
    <property type="entry name" value="Glyco_transf_N"/>
</dbReference>
<reference evidence="7" key="1">
    <citation type="journal article" date="2012" name="Nature">
        <title>The tomato genome sequence provides insights into fleshy fruit evolution.</title>
        <authorList>
            <consortium name="Tomato Genome Consortium"/>
        </authorList>
    </citation>
    <scope>NUCLEOTIDE SEQUENCE [LARGE SCALE GENOMIC DNA]</scope>
    <source>
        <strain evidence="7">cv. Heinz 1706</strain>
    </source>
</reference>
<dbReference type="FunFam" id="3.40.50.2000:FF:000027">
    <property type="entry name" value="Glycosyltransferase"/>
    <property type="match status" value="3"/>
</dbReference>
<dbReference type="Pfam" id="PF26168">
    <property type="entry name" value="Glyco_transf_N"/>
    <property type="match status" value="2"/>
</dbReference>
<dbReference type="STRING" id="4081.A0A3Q7G8A5"/>
<evidence type="ECO:0000256" key="2">
    <source>
        <dbReference type="ARBA" id="ARBA00022679"/>
    </source>
</evidence>
<keyword evidence="2" id="KW-0808">Transferase</keyword>
<comment type="catalytic activity">
    <reaction evidence="3">
        <text>7-deoxyloganetin + UDP-alpha-D-glucose = 7-deoxyloganin + UDP + H(+)</text>
        <dbReference type="Rhea" id="RHEA:39899"/>
        <dbReference type="ChEBI" id="CHEBI:15378"/>
        <dbReference type="ChEBI" id="CHEBI:18370"/>
        <dbReference type="ChEBI" id="CHEBI:58223"/>
        <dbReference type="ChEBI" id="CHEBI:58885"/>
        <dbReference type="ChEBI" id="CHEBI:76849"/>
        <dbReference type="EC" id="2.4.1.324"/>
    </reaction>
</comment>
<keyword evidence="8" id="KW-1185">Reference proteome</keyword>
<dbReference type="PaxDb" id="4081-Solyc04g074350.2.1"/>
<comment type="similarity">
    <text evidence="1">Belongs to the UDP-glycosyltransferase family.</text>
</comment>
<dbReference type="Gramene" id="Solyc04g074380.3.1">
    <property type="protein sequence ID" value="Solyc04g074380.3.1"/>
    <property type="gene ID" value="Solyc04g074380.3"/>
</dbReference>
<feature type="domain" description="Glycosyltransferase N-terminal" evidence="6">
    <location>
        <begin position="13"/>
        <end position="148"/>
    </location>
</feature>
<name>A0A3Q7G8A5_SOLLC</name>
<evidence type="ECO:0000256" key="3">
    <source>
        <dbReference type="ARBA" id="ARBA00051003"/>
    </source>
</evidence>
<organism evidence="7">
    <name type="scientific">Solanum lycopersicum</name>
    <name type="common">Tomato</name>
    <name type="synonym">Lycopersicon esculentum</name>
    <dbReference type="NCBI Taxonomy" id="4081"/>
    <lineage>
        <taxon>Eukaryota</taxon>
        <taxon>Viridiplantae</taxon>
        <taxon>Streptophyta</taxon>
        <taxon>Embryophyta</taxon>
        <taxon>Tracheophyta</taxon>
        <taxon>Spermatophyta</taxon>
        <taxon>Magnoliopsida</taxon>
        <taxon>eudicotyledons</taxon>
        <taxon>Gunneridae</taxon>
        <taxon>Pentapetalae</taxon>
        <taxon>asterids</taxon>
        <taxon>lamiids</taxon>
        <taxon>Solanales</taxon>
        <taxon>Solanaceae</taxon>
        <taxon>Solanoideae</taxon>
        <taxon>Solaneae</taxon>
        <taxon>Solanum</taxon>
        <taxon>Solanum subgen. Lycopersicon</taxon>
    </lineage>
</organism>
<reference evidence="7" key="2">
    <citation type="submission" date="2019-01" db="UniProtKB">
        <authorList>
            <consortium name="EnsemblPlants"/>
        </authorList>
    </citation>
    <scope>IDENTIFICATION</scope>
    <source>
        <strain evidence="7">cv. Heinz 1706</strain>
    </source>
</reference>
<dbReference type="FunFam" id="3.40.50.2000:FF:000055">
    <property type="entry name" value="Glycosyltransferase"/>
    <property type="match status" value="3"/>
</dbReference>
<dbReference type="Gene3D" id="3.40.50.2000">
    <property type="entry name" value="Glycogen Phosphorylase B"/>
    <property type="match status" value="7"/>
</dbReference>
<dbReference type="EC" id="2.4.1.324" evidence="4"/>
<proteinExistence type="inferred from homology"/>
<dbReference type="Pfam" id="PF00201">
    <property type="entry name" value="UDPGT"/>
    <property type="match status" value="3"/>
</dbReference>
<evidence type="ECO:0000256" key="4">
    <source>
        <dbReference type="ARBA" id="ARBA00066940"/>
    </source>
</evidence>
<sequence length="1537" mass="172618">MGSIGNHNKPHAVCIPYPAQGHINPMLKLAKILNYKGFHITFVNNEYNHRRLLKSRGPDSLKGLPSFQFETIPDGLPPCDADSTQDIPALCESTTKTCLGPFKELLAKLNDTCSSNVPPVSCIISDGCMSFTLAAAQELGIPEVFFWTPSACGFLGYMHYHELAKKGYFPLKDASDLTNGYLETALDWIPGMKDIRLRDLPSFLRSTNPDDFLFNYLIQETNRSKSVSAIVVNTFDPLEKEVLESLQTLLPPVYAIGPLHFLVKHIEDKNLERLGSNLWKEDPKSVEWLDSKKPNSVVYVNFGSITVMTANQLIEFAWGLANSEMEFLWIIRPDIVSGEEAILPPEFVEETKERGMLTSWCPQEQVLSHPAIGGFLTHSGWNSTLESIGNGVPMICWPFFAEQQTNCWFKCTQWGIGMEIDNNVKRDEVESLVRELMVGEKGKDMKKKAMEWKKLAEEAAAKPAGSSYININGSIRSTHELDKPHAVCIPYPAQGYINPMLKLAKILNYKGFHITFVNTEYNQRRLLKSRGPDSLKGLPSTIEWLDSKKPNSVDYVNFGSITVMTANQLIERAWGLQETKERGMLTICLPYPAQGHISPMLKLAKILNRKGFHITFVNTEHNHKRLLKSRGPDSLNGLPSFRFEAIPDGLPPCDPDATQDISSLCKSTTTTCLGPFKELLAKLKNTNVPRVSCIVSDGSMSFTLSAAQDLGIPQVLFWTPSACGLLCYMYYRDLVEKGYTPLKDESYLTNGYLETSLDWIPGMKGIRLRDLPSFLRTTNPEEYMIEFIIQETERSKNATAIIINTFETLEREVVESLQKLLPPIYAVGPLNLLMEHFVVDKNLEGLGSNLWKEETKCLDWLDSKKANSVVYVNFGSITVMTANQLTEFAWGLVNSQMEFLWIIRPDIVSGEEAILPPEFVEETKERGMLTSWCPQEQILSHPAIGGFLTHSGWNSTLESIGNGVPMICWPFFAEQQTNCWFKCTKWGIGMEIDNNVKRAEVESLVRELMVGEKGKDMKKKAMEWKKSAEEAAAKTTGSSYPHAVCVPYPAQGHINPMLKLAKILNHKGFHITFVNTEYNHRRLLKSRGPHGFKNLPSFRFEAIPDGLPPCDADATQDIIALCKSTDTTCLGPFRELLAKLNNTCSSKVPPVSCIVSDGSNSYTLTAAQELGIPQVHFWTFAACGTLSYMHYCNLVDKGYIPLKDESYLTNGYLEKTTLDWIPGMKDVRLRDLPSFLKTANPDDFMLNFIICKTERSKKYASAIVVNSFEALEKEVLESLQTLVPPVYVIGPLNLLVKHVDDKDLADLGSNLWKEEPKCLEWLDSKKPNSVVYVNFGSITVMTMNHLIEFAWGLANSQLDFLWIIRPDVVLGEEAILPPEFLEETKERGMLASWCQQEKVLNHPAIGGFLTHSGWNSTLESISNGVPMICWPFFAEQPTNCWFCCTKLGIGMEINNNVKRDEVEALVRELMTGEKGKEMKNKATEWKKLAEEAAAKPAGSSYVNIDKLINEILLAPKHSLLLLYNRAIPETGLMFVPL</sequence>
<evidence type="ECO:0000256" key="5">
    <source>
        <dbReference type="ARBA" id="ARBA00067782"/>
    </source>
</evidence>
<evidence type="ECO:0000313" key="8">
    <source>
        <dbReference type="Proteomes" id="UP000004994"/>
    </source>
</evidence>
<dbReference type="PANTHER" id="PTHR11926">
    <property type="entry name" value="GLUCOSYL/GLUCURONOSYL TRANSFERASES"/>
    <property type="match status" value="1"/>
</dbReference>
<protein>
    <recommendedName>
        <fullName evidence="5">7-deoxyloganetin glucosyltransferase</fullName>
        <ecNumber evidence="4">2.4.1.324</ecNumber>
    </recommendedName>
</protein>
<dbReference type="EnsemblPlants" id="Solyc04g074380.3.1">
    <property type="protein sequence ID" value="Solyc04g074380.3.1"/>
    <property type="gene ID" value="Solyc04g074380.3"/>
</dbReference>
<dbReference type="InterPro" id="IPR035595">
    <property type="entry name" value="UDP_glycos_trans_CS"/>
</dbReference>
<dbReference type="Proteomes" id="UP000004994">
    <property type="component" value="Chromosome 4"/>
</dbReference>
<dbReference type="CDD" id="cd03784">
    <property type="entry name" value="GT1_Gtf-like"/>
    <property type="match status" value="3"/>
</dbReference>
<dbReference type="GO" id="GO:0035251">
    <property type="term" value="F:UDP-glucosyltransferase activity"/>
    <property type="evidence" value="ECO:0000318"/>
    <property type="project" value="GO_Central"/>
</dbReference>
<evidence type="ECO:0000256" key="1">
    <source>
        <dbReference type="ARBA" id="ARBA00009995"/>
    </source>
</evidence>
<dbReference type="InParanoid" id="A0A3Q7G8A5"/>
<dbReference type="InterPro" id="IPR002213">
    <property type="entry name" value="UDP_glucos_trans"/>
</dbReference>
<evidence type="ECO:0000313" key="7">
    <source>
        <dbReference type="EnsemblPlants" id="Solyc04g074380.3.1"/>
    </source>
</evidence>
<dbReference type="PROSITE" id="PS00375">
    <property type="entry name" value="UDPGT"/>
    <property type="match status" value="3"/>
</dbReference>
<feature type="domain" description="Glycosyltransferase N-terminal" evidence="6">
    <location>
        <begin position="1044"/>
        <end position="1181"/>
    </location>
</feature>
<dbReference type="SUPFAM" id="SSF53756">
    <property type="entry name" value="UDP-Glycosyltransferase/glycogen phosphorylase"/>
    <property type="match status" value="5"/>
</dbReference>
<dbReference type="PANTHER" id="PTHR11926:SF774">
    <property type="entry name" value="UDP-GLYCOSYLTRANSFERASE 85A1-RELATED"/>
    <property type="match status" value="1"/>
</dbReference>
<evidence type="ECO:0000259" key="6">
    <source>
        <dbReference type="Pfam" id="PF26168"/>
    </source>
</evidence>